<evidence type="ECO:0000313" key="1">
    <source>
        <dbReference type="EMBL" id="GAG69235.1"/>
    </source>
</evidence>
<dbReference type="AlphaFoldDB" id="X0ZHX7"/>
<protein>
    <submittedName>
        <fullName evidence="1">Uncharacterized protein</fullName>
    </submittedName>
</protein>
<proteinExistence type="predicted"/>
<organism evidence="1">
    <name type="scientific">marine sediment metagenome</name>
    <dbReference type="NCBI Taxonomy" id="412755"/>
    <lineage>
        <taxon>unclassified sequences</taxon>
        <taxon>metagenomes</taxon>
        <taxon>ecological metagenomes</taxon>
    </lineage>
</organism>
<comment type="caution">
    <text evidence="1">The sequence shown here is derived from an EMBL/GenBank/DDBJ whole genome shotgun (WGS) entry which is preliminary data.</text>
</comment>
<dbReference type="EMBL" id="BART01006756">
    <property type="protein sequence ID" value="GAG69235.1"/>
    <property type="molecule type" value="Genomic_DNA"/>
</dbReference>
<sequence>MSESELKPRDIEFQRAIFRIANTLHPQVQGHSPVMLWDLPSITGIALYRHYGVYCLYLESNYNRGADGSTVTPESLRETGVALVQALAEILTPE</sequence>
<reference evidence="1" key="1">
    <citation type="journal article" date="2014" name="Front. Microbiol.">
        <title>High frequency of phylogenetically diverse reductive dehalogenase-homologous genes in deep subseafloor sedimentary metagenomes.</title>
        <authorList>
            <person name="Kawai M."/>
            <person name="Futagami T."/>
            <person name="Toyoda A."/>
            <person name="Takaki Y."/>
            <person name="Nishi S."/>
            <person name="Hori S."/>
            <person name="Arai W."/>
            <person name="Tsubouchi T."/>
            <person name="Morono Y."/>
            <person name="Uchiyama I."/>
            <person name="Ito T."/>
            <person name="Fujiyama A."/>
            <person name="Inagaki F."/>
            <person name="Takami H."/>
        </authorList>
    </citation>
    <scope>NUCLEOTIDE SEQUENCE</scope>
    <source>
        <strain evidence="1">Expedition CK06-06</strain>
    </source>
</reference>
<accession>X0ZHX7</accession>
<name>X0ZHX7_9ZZZZ</name>
<gene>
    <name evidence="1" type="ORF">S01H4_15413</name>
</gene>